<organism evidence="1 2">
    <name type="scientific">Marivita hallyeonensis</name>
    <dbReference type="NCBI Taxonomy" id="996342"/>
    <lineage>
        <taxon>Bacteria</taxon>
        <taxon>Pseudomonadati</taxon>
        <taxon>Pseudomonadota</taxon>
        <taxon>Alphaproteobacteria</taxon>
        <taxon>Rhodobacterales</taxon>
        <taxon>Roseobacteraceae</taxon>
        <taxon>Marivita</taxon>
    </lineage>
</organism>
<sequence>MKMERDIRGAMAVGQLAEVSAWEAELILNMRLWQDGPTGQAQVWSAYARAFRPGDARHRLRDFERLLSVIEANMLRPLLRHGVACRCVGSDEAIFANLVRFASNGELHEATLIATLLVRPAHAEHVALLAGEVGVATRELAKEHNTARDGLTAASLRLH</sequence>
<reference evidence="1 2" key="1">
    <citation type="submission" date="2016-11" db="EMBL/GenBank/DDBJ databases">
        <authorList>
            <person name="Jaros S."/>
            <person name="Januszkiewicz K."/>
            <person name="Wedrychowicz H."/>
        </authorList>
    </citation>
    <scope>NUCLEOTIDE SEQUENCE [LARGE SCALE GENOMIC DNA]</scope>
    <source>
        <strain evidence="1 2">DSM 29431</strain>
    </source>
</reference>
<dbReference type="EMBL" id="FQXC01000001">
    <property type="protein sequence ID" value="SHG65864.1"/>
    <property type="molecule type" value="Genomic_DNA"/>
</dbReference>
<dbReference type="STRING" id="996342.SAMN05443551_0203"/>
<proteinExistence type="predicted"/>
<evidence type="ECO:0000313" key="2">
    <source>
        <dbReference type="Proteomes" id="UP000184221"/>
    </source>
</evidence>
<dbReference type="Proteomes" id="UP000184221">
    <property type="component" value="Unassembled WGS sequence"/>
</dbReference>
<keyword evidence="2" id="KW-1185">Reference proteome</keyword>
<protein>
    <submittedName>
        <fullName evidence="1">Uncharacterized protein</fullName>
    </submittedName>
</protein>
<dbReference type="OrthoDB" id="7874397at2"/>
<accession>A0A1M5LL55</accession>
<name>A0A1M5LL55_9RHOB</name>
<gene>
    <name evidence="1" type="ORF">SAMN05443551_0203</name>
</gene>
<dbReference type="AlphaFoldDB" id="A0A1M5LL55"/>
<evidence type="ECO:0000313" key="1">
    <source>
        <dbReference type="EMBL" id="SHG65864.1"/>
    </source>
</evidence>